<dbReference type="Pfam" id="PF01956">
    <property type="entry name" value="EMC3_TMCO1"/>
    <property type="match status" value="1"/>
</dbReference>
<dbReference type="PANTHER" id="PTHR42198">
    <property type="entry name" value="INTEGRAL MEMBRANE PROTEIN"/>
    <property type="match status" value="1"/>
</dbReference>
<keyword evidence="4 5" id="KW-0472">Membrane</keyword>
<dbReference type="STRING" id="55802.TBCH5v1_0140"/>
<dbReference type="InterPro" id="IPR038978">
    <property type="entry name" value="MJ0935"/>
</dbReference>
<dbReference type="InterPro" id="IPR002809">
    <property type="entry name" value="EMC3/TMCO1"/>
</dbReference>
<gene>
    <name evidence="6" type="ORF">TBCH5v1_0140</name>
</gene>
<evidence type="ECO:0000256" key="1">
    <source>
        <dbReference type="ARBA" id="ARBA00004141"/>
    </source>
</evidence>
<evidence type="ECO:0008006" key="8">
    <source>
        <dbReference type="Google" id="ProtNLM"/>
    </source>
</evidence>
<feature type="transmembrane region" description="Helical" evidence="5">
    <location>
        <begin position="98"/>
        <end position="116"/>
    </location>
</feature>
<evidence type="ECO:0000256" key="5">
    <source>
        <dbReference type="SAM" id="Phobius"/>
    </source>
</evidence>
<feature type="transmembrane region" description="Helical" evidence="5">
    <location>
        <begin position="23"/>
        <end position="45"/>
    </location>
</feature>
<evidence type="ECO:0000313" key="6">
    <source>
        <dbReference type="EMBL" id="ALM74119.1"/>
    </source>
</evidence>
<keyword evidence="2 5" id="KW-0812">Transmembrane</keyword>
<proteinExistence type="predicted"/>
<comment type="subcellular location">
    <subcellularLocation>
        <location evidence="1">Membrane</location>
        <topology evidence="1">Multi-pass membrane protein</topology>
    </subcellularLocation>
</comment>
<name>A0A0S1X8M0_THEBA</name>
<keyword evidence="3 5" id="KW-1133">Transmembrane helix</keyword>
<dbReference type="PANTHER" id="PTHR42198:SF1">
    <property type="entry name" value="INTEGRAL MEMBRANE PROTEIN"/>
    <property type="match status" value="1"/>
</dbReference>
<accession>A0A0S1X8M0</accession>
<dbReference type="SMART" id="SM01415">
    <property type="entry name" value="DUF106"/>
    <property type="match status" value="1"/>
</dbReference>
<evidence type="ECO:0000256" key="2">
    <source>
        <dbReference type="ARBA" id="ARBA00022692"/>
    </source>
</evidence>
<evidence type="ECO:0000256" key="3">
    <source>
        <dbReference type="ARBA" id="ARBA00022989"/>
    </source>
</evidence>
<dbReference type="PATRIC" id="fig|55802.8.peg.141"/>
<evidence type="ECO:0000313" key="7">
    <source>
        <dbReference type="Proteomes" id="UP000066042"/>
    </source>
</evidence>
<reference evidence="6 7" key="1">
    <citation type="journal article" date="2016" name="Genome Announc.">
        <title>Complete genome sequence of the hyperthermophilic and piezophilic archaeon Thermococcus barophilus Ch5, capable of growth at the expense of hydrogenogenesis from carbon monoxide and formate.</title>
        <authorList>
            <person name="Oger P."/>
            <person name="Sokolova T.G."/>
            <person name="Kozhevnikova D.A."/>
            <person name="Taranov E.A."/>
            <person name="Vannier P."/>
            <person name="Lee H.S."/>
            <person name="Kwon K.K."/>
            <person name="Kang S.G."/>
            <person name="Lee J.H."/>
            <person name="Bonch-Osmolovskaya E.A."/>
            <person name="Lebedinsky A.V."/>
        </authorList>
    </citation>
    <scope>NUCLEOTIDE SEQUENCE [LARGE SCALE GENOMIC DNA]</scope>
    <source>
        <strain evidence="7">Ch5</strain>
    </source>
</reference>
<dbReference type="AlphaFoldDB" id="A0A0S1X8M0"/>
<sequence length="173" mass="20364">MLESIYAVLDKVFGPLLVSTHPLWVVTISGILLGAFFTLVNYFLVDQEKMKRLQKLSKEFQKEWNEAKKSGDEKKLRKLQQKQMELLKLQNEVMKDTFFKPMLVTTPIFLIFFGWMRRWYTEVVVVKLPFNFFLADFFHKSSALHANELGYIGWYILTSMVVGQVLRKLLDMA</sequence>
<dbReference type="RefSeq" id="WP_056933124.1">
    <property type="nucleotide sequence ID" value="NZ_CP013050.1"/>
</dbReference>
<dbReference type="GeneID" id="26135433"/>
<organism evidence="6 7">
    <name type="scientific">Thermococcus barophilus</name>
    <dbReference type="NCBI Taxonomy" id="55802"/>
    <lineage>
        <taxon>Archaea</taxon>
        <taxon>Methanobacteriati</taxon>
        <taxon>Methanobacteriota</taxon>
        <taxon>Thermococci</taxon>
        <taxon>Thermococcales</taxon>
        <taxon>Thermococcaceae</taxon>
        <taxon>Thermococcus</taxon>
    </lineage>
</organism>
<feature type="transmembrane region" description="Helical" evidence="5">
    <location>
        <begin position="151"/>
        <end position="170"/>
    </location>
</feature>
<dbReference type="EMBL" id="CP013050">
    <property type="protein sequence ID" value="ALM74119.1"/>
    <property type="molecule type" value="Genomic_DNA"/>
</dbReference>
<dbReference type="Proteomes" id="UP000066042">
    <property type="component" value="Chromosome"/>
</dbReference>
<dbReference type="GO" id="GO:0016020">
    <property type="term" value="C:membrane"/>
    <property type="evidence" value="ECO:0007669"/>
    <property type="project" value="UniProtKB-SubCell"/>
</dbReference>
<evidence type="ECO:0000256" key="4">
    <source>
        <dbReference type="ARBA" id="ARBA00023136"/>
    </source>
</evidence>
<protein>
    <recommendedName>
        <fullName evidence="8">DUF106 domain-containing protein</fullName>
    </recommendedName>
</protein>